<reference evidence="3 4" key="1">
    <citation type="journal article" date="2018" name="Arch. Microbiol.">
        <title>Hymenobacter segetis sp. nov., isolated from soil.</title>
        <authorList>
            <person name="Ten L.N."/>
            <person name="Lim S.J."/>
            <person name="Kim B.O."/>
            <person name="Kang I.K."/>
            <person name="Jung H.Y."/>
        </authorList>
    </citation>
    <scope>NUCLEOTIDE SEQUENCE [LARGE SCALE GENOMIC DNA]</scope>
    <source>
        <strain evidence="3 4">S7-3-11</strain>
    </source>
</reference>
<evidence type="ECO:0000256" key="2">
    <source>
        <dbReference type="SAM" id="SignalP"/>
    </source>
</evidence>
<proteinExistence type="predicted"/>
<protein>
    <recommendedName>
        <fullName evidence="5">Lipoprotein</fullName>
    </recommendedName>
</protein>
<dbReference type="RefSeq" id="WP_342296888.1">
    <property type="nucleotide sequence ID" value="NZ_JBCEVZ010000012.1"/>
</dbReference>
<evidence type="ECO:0008006" key="5">
    <source>
        <dbReference type="Google" id="ProtNLM"/>
    </source>
</evidence>
<feature type="compositionally biased region" description="Basic and acidic residues" evidence="1">
    <location>
        <begin position="191"/>
        <end position="223"/>
    </location>
</feature>
<keyword evidence="4" id="KW-1185">Reference proteome</keyword>
<dbReference type="Proteomes" id="UP001479606">
    <property type="component" value="Unassembled WGS sequence"/>
</dbReference>
<sequence>MKNSLLILAGAAALSLASCSQEKTTEVTTVPADGTTTTTTTTTSAPLTDAQIEARAQQIADKMVANMKITDEATKTKIRTVYVNRYKRMNELRTKYTTDTTGMAAAMRDARANEDQEFKVIFVDPTQYQAYESSRSTYDDSNYSDNNSSATSMSDTTSSSAAPASSMTTTESTTTTTTDNSTGSGMGTDVSKMKAKAEDGSKIKVKENGKVKTKDADGTKTKN</sequence>
<organism evidence="3 4">
    <name type="scientific">Hymenobacter segetis</name>
    <dbReference type="NCBI Taxonomy" id="2025509"/>
    <lineage>
        <taxon>Bacteria</taxon>
        <taxon>Pseudomonadati</taxon>
        <taxon>Bacteroidota</taxon>
        <taxon>Cytophagia</taxon>
        <taxon>Cytophagales</taxon>
        <taxon>Hymenobacteraceae</taxon>
        <taxon>Hymenobacter</taxon>
    </lineage>
</organism>
<feature type="compositionally biased region" description="Low complexity" evidence="1">
    <location>
        <begin position="133"/>
        <end position="183"/>
    </location>
</feature>
<dbReference type="PROSITE" id="PS51257">
    <property type="entry name" value="PROKAR_LIPOPROTEIN"/>
    <property type="match status" value="1"/>
</dbReference>
<keyword evidence="2" id="KW-0732">Signal</keyword>
<gene>
    <name evidence="3" type="ORF">AAFH49_07030</name>
</gene>
<evidence type="ECO:0000313" key="4">
    <source>
        <dbReference type="Proteomes" id="UP001479606"/>
    </source>
</evidence>
<evidence type="ECO:0000313" key="3">
    <source>
        <dbReference type="EMBL" id="MEL5993957.1"/>
    </source>
</evidence>
<feature type="signal peptide" evidence="2">
    <location>
        <begin position="1"/>
        <end position="20"/>
    </location>
</feature>
<feature type="chain" id="PRO_5047221508" description="Lipoprotein" evidence="2">
    <location>
        <begin position="21"/>
        <end position="223"/>
    </location>
</feature>
<name>A0ABU9LTC9_9BACT</name>
<comment type="caution">
    <text evidence="3">The sequence shown here is derived from an EMBL/GenBank/DDBJ whole genome shotgun (WGS) entry which is preliminary data.</text>
</comment>
<dbReference type="EMBL" id="JBCEVZ010000012">
    <property type="protein sequence ID" value="MEL5993957.1"/>
    <property type="molecule type" value="Genomic_DNA"/>
</dbReference>
<accession>A0ABU9LTC9</accession>
<feature type="region of interest" description="Disordered" evidence="1">
    <location>
        <begin position="133"/>
        <end position="223"/>
    </location>
</feature>
<evidence type="ECO:0000256" key="1">
    <source>
        <dbReference type="SAM" id="MobiDB-lite"/>
    </source>
</evidence>